<gene>
    <name evidence="1" type="ORF">NQ176_g4866</name>
</gene>
<sequence length="207" mass="23242">MNDDRVPLQPYGQQQQQYGQQQYGQQQYGQQQYGQQGQWQQPPPQNGGGYDQNGYNQGGGYNYNEPPPYSYNPPQSNDEKYGFNQAFKIEKPKYNDLWAGILLLLVFAGFVAISVISLRGYASGNHGKGIYDSNNFSINSNTLILFACVLGSAFVLSIAYVGLARTFPKLFIWVTGILNLVLAFGTAIYYLYKKYYSAGVVFLIFAH</sequence>
<dbReference type="EMBL" id="JANJQO010000566">
    <property type="protein sequence ID" value="KAJ2976584.1"/>
    <property type="molecule type" value="Genomic_DNA"/>
</dbReference>
<proteinExistence type="predicted"/>
<name>A0ACC1NDR9_9HYPO</name>
<protein>
    <submittedName>
        <fullName evidence="1">Uncharacterized protein</fullName>
    </submittedName>
</protein>
<comment type="caution">
    <text evidence="1">The sequence shown here is derived from an EMBL/GenBank/DDBJ whole genome shotgun (WGS) entry which is preliminary data.</text>
</comment>
<accession>A0ACC1NDR9</accession>
<reference evidence="1" key="1">
    <citation type="submission" date="2022-08" db="EMBL/GenBank/DDBJ databases">
        <title>Genome Sequence of Lecanicillium fungicola.</title>
        <authorList>
            <person name="Buettner E."/>
        </authorList>
    </citation>
    <scope>NUCLEOTIDE SEQUENCE</scope>
    <source>
        <strain evidence="1">Babe33</strain>
    </source>
</reference>
<dbReference type="Proteomes" id="UP001143910">
    <property type="component" value="Unassembled WGS sequence"/>
</dbReference>
<organism evidence="1 2">
    <name type="scientific">Zarea fungicola</name>
    <dbReference type="NCBI Taxonomy" id="93591"/>
    <lineage>
        <taxon>Eukaryota</taxon>
        <taxon>Fungi</taxon>
        <taxon>Dikarya</taxon>
        <taxon>Ascomycota</taxon>
        <taxon>Pezizomycotina</taxon>
        <taxon>Sordariomycetes</taxon>
        <taxon>Hypocreomycetidae</taxon>
        <taxon>Hypocreales</taxon>
        <taxon>Cordycipitaceae</taxon>
        <taxon>Zarea</taxon>
    </lineage>
</organism>
<keyword evidence="2" id="KW-1185">Reference proteome</keyword>
<evidence type="ECO:0000313" key="2">
    <source>
        <dbReference type="Proteomes" id="UP001143910"/>
    </source>
</evidence>
<evidence type="ECO:0000313" key="1">
    <source>
        <dbReference type="EMBL" id="KAJ2976584.1"/>
    </source>
</evidence>